<dbReference type="AlphaFoldDB" id="A0A2T3NZN8"/>
<sequence length="303" mass="34543">MNSLPYIGSLTKYLTLIDEISQGDELVLFRGQPNKRKSLLPSIARESEYISTIAKEKDMLDCLYRLGRNKLETERVDYWHLLSEAHHHGLKTRLLDWSSNPLVALWFACQTPGNHPHVYILKAGGRQVDNFSSDPFEFSETKVFQPPVIHPRVKAQSGWYSIHPSVTDSGNKERFTPFEHEIASSDEVYEIPILPEMKEQLLIDLNKCGVNERLIYPDLTGLCLHINKLFEQPSTLSSSEDNPSNDGVGEDNEALLASNLVEYHHTPSSSVLANESLQQLNQREINGGLQQYRHTYTDDFDFD</sequence>
<evidence type="ECO:0000313" key="3">
    <source>
        <dbReference type="Proteomes" id="UP000241771"/>
    </source>
</evidence>
<dbReference type="RefSeq" id="WP_081879132.1">
    <property type="nucleotide sequence ID" value="NZ_JGVO01001567.1"/>
</dbReference>
<dbReference type="SMART" id="SM00901">
    <property type="entry name" value="FRG"/>
    <property type="match status" value="1"/>
</dbReference>
<dbReference type="InterPro" id="IPR014966">
    <property type="entry name" value="FRG-dom"/>
</dbReference>
<dbReference type="OrthoDB" id="9816036at2"/>
<reference evidence="2 3" key="1">
    <citation type="submission" date="2018-01" db="EMBL/GenBank/DDBJ databases">
        <title>Whole genome sequencing of Histamine producing bacteria.</title>
        <authorList>
            <person name="Butler K."/>
        </authorList>
    </citation>
    <scope>NUCLEOTIDE SEQUENCE [LARGE SCALE GENOMIC DNA]</scope>
    <source>
        <strain evidence="2 3">DSM 100436</strain>
    </source>
</reference>
<feature type="domain" description="FRG" evidence="1">
    <location>
        <begin position="23"/>
        <end position="119"/>
    </location>
</feature>
<proteinExistence type="predicted"/>
<name>A0A2T3NZN8_9GAMM</name>
<dbReference type="EMBL" id="PYMA01000001">
    <property type="protein sequence ID" value="PSW21725.1"/>
    <property type="molecule type" value="Genomic_DNA"/>
</dbReference>
<organism evidence="2 3">
    <name type="scientific">Photobacterium sanctipauli</name>
    <dbReference type="NCBI Taxonomy" id="1342794"/>
    <lineage>
        <taxon>Bacteria</taxon>
        <taxon>Pseudomonadati</taxon>
        <taxon>Pseudomonadota</taxon>
        <taxon>Gammaproteobacteria</taxon>
        <taxon>Vibrionales</taxon>
        <taxon>Vibrionaceae</taxon>
        <taxon>Photobacterium</taxon>
    </lineage>
</organism>
<gene>
    <name evidence="2" type="ORF">C9I98_00190</name>
</gene>
<protein>
    <submittedName>
        <fullName evidence="2">FRG domain-containing protein</fullName>
    </submittedName>
</protein>
<accession>A0A2T3NZN8</accession>
<dbReference type="Pfam" id="PF08867">
    <property type="entry name" value="FRG"/>
    <property type="match status" value="1"/>
</dbReference>
<evidence type="ECO:0000259" key="1">
    <source>
        <dbReference type="SMART" id="SM00901"/>
    </source>
</evidence>
<dbReference type="Proteomes" id="UP000241771">
    <property type="component" value="Unassembled WGS sequence"/>
</dbReference>
<keyword evidence="3" id="KW-1185">Reference proteome</keyword>
<comment type="caution">
    <text evidence="2">The sequence shown here is derived from an EMBL/GenBank/DDBJ whole genome shotgun (WGS) entry which is preliminary data.</text>
</comment>
<evidence type="ECO:0000313" key="2">
    <source>
        <dbReference type="EMBL" id="PSW21725.1"/>
    </source>
</evidence>